<feature type="transmembrane region" description="Helical" evidence="8">
    <location>
        <begin position="169"/>
        <end position="188"/>
    </location>
</feature>
<evidence type="ECO:0000256" key="3">
    <source>
        <dbReference type="ARBA" id="ARBA00022741"/>
    </source>
</evidence>
<keyword evidence="2 8" id="KW-0812">Transmembrane</keyword>
<evidence type="ECO:0000256" key="4">
    <source>
        <dbReference type="ARBA" id="ARBA00022840"/>
    </source>
</evidence>
<dbReference type="InterPro" id="IPR003593">
    <property type="entry name" value="AAA+_ATPase"/>
</dbReference>
<organism evidence="11 12">
    <name type="scientific">Rugosimonospora africana</name>
    <dbReference type="NCBI Taxonomy" id="556532"/>
    <lineage>
        <taxon>Bacteria</taxon>
        <taxon>Bacillati</taxon>
        <taxon>Actinomycetota</taxon>
        <taxon>Actinomycetes</taxon>
        <taxon>Micromonosporales</taxon>
        <taxon>Micromonosporaceae</taxon>
        <taxon>Rugosimonospora</taxon>
    </lineage>
</organism>
<dbReference type="SMART" id="SM00382">
    <property type="entry name" value="AAA"/>
    <property type="match status" value="1"/>
</dbReference>
<evidence type="ECO:0000256" key="7">
    <source>
        <dbReference type="SAM" id="MobiDB-lite"/>
    </source>
</evidence>
<keyword evidence="5 8" id="KW-1133">Transmembrane helix</keyword>
<dbReference type="InterPro" id="IPR027417">
    <property type="entry name" value="P-loop_NTPase"/>
</dbReference>
<dbReference type="InterPro" id="IPR011527">
    <property type="entry name" value="ABC1_TM_dom"/>
</dbReference>
<proteinExistence type="predicted"/>
<dbReference type="PROSITE" id="PS50929">
    <property type="entry name" value="ABC_TM1F"/>
    <property type="match status" value="1"/>
</dbReference>
<keyword evidence="4" id="KW-0067">ATP-binding</keyword>
<keyword evidence="3" id="KW-0547">Nucleotide-binding</keyword>
<accession>A0A8J3QV46</accession>
<keyword evidence="12" id="KW-1185">Reference proteome</keyword>
<dbReference type="Gene3D" id="1.20.1560.10">
    <property type="entry name" value="ABC transporter type 1, transmembrane domain"/>
    <property type="match status" value="1"/>
</dbReference>
<name>A0A8J3QV46_9ACTN</name>
<dbReference type="GO" id="GO:0016887">
    <property type="term" value="F:ATP hydrolysis activity"/>
    <property type="evidence" value="ECO:0007669"/>
    <property type="project" value="InterPro"/>
</dbReference>
<dbReference type="PROSITE" id="PS00211">
    <property type="entry name" value="ABC_TRANSPORTER_1"/>
    <property type="match status" value="1"/>
</dbReference>
<evidence type="ECO:0000256" key="6">
    <source>
        <dbReference type="ARBA" id="ARBA00023136"/>
    </source>
</evidence>
<dbReference type="PANTHER" id="PTHR24221:SF654">
    <property type="entry name" value="ATP-BINDING CASSETTE SUB-FAMILY B MEMBER 6"/>
    <property type="match status" value="1"/>
</dbReference>
<feature type="transmembrane region" description="Helical" evidence="8">
    <location>
        <begin position="142"/>
        <end position="163"/>
    </location>
</feature>
<dbReference type="GO" id="GO:0140359">
    <property type="term" value="F:ABC-type transporter activity"/>
    <property type="evidence" value="ECO:0007669"/>
    <property type="project" value="InterPro"/>
</dbReference>
<evidence type="ECO:0000256" key="8">
    <source>
        <dbReference type="SAM" id="Phobius"/>
    </source>
</evidence>
<dbReference type="Gene3D" id="3.40.50.300">
    <property type="entry name" value="P-loop containing nucleotide triphosphate hydrolases"/>
    <property type="match status" value="1"/>
</dbReference>
<dbReference type="GO" id="GO:0005524">
    <property type="term" value="F:ATP binding"/>
    <property type="evidence" value="ECO:0007669"/>
    <property type="project" value="UniProtKB-KW"/>
</dbReference>
<gene>
    <name evidence="11" type="ORF">Raf01_55600</name>
</gene>
<dbReference type="InterPro" id="IPR017871">
    <property type="entry name" value="ABC_transporter-like_CS"/>
</dbReference>
<feature type="region of interest" description="Disordered" evidence="7">
    <location>
        <begin position="363"/>
        <end position="390"/>
    </location>
</feature>
<evidence type="ECO:0000256" key="2">
    <source>
        <dbReference type="ARBA" id="ARBA00022692"/>
    </source>
</evidence>
<dbReference type="GO" id="GO:0034040">
    <property type="term" value="F:ATPase-coupled lipid transmembrane transporter activity"/>
    <property type="evidence" value="ECO:0007669"/>
    <property type="project" value="TreeGrafter"/>
</dbReference>
<evidence type="ECO:0000259" key="10">
    <source>
        <dbReference type="PROSITE" id="PS50929"/>
    </source>
</evidence>
<feature type="transmembrane region" description="Helical" evidence="8">
    <location>
        <begin position="285"/>
        <end position="306"/>
    </location>
</feature>
<protein>
    <submittedName>
        <fullName evidence="11">ABC transporter permease</fullName>
    </submittedName>
</protein>
<dbReference type="SUPFAM" id="SSF52540">
    <property type="entry name" value="P-loop containing nucleoside triphosphate hydrolases"/>
    <property type="match status" value="1"/>
</dbReference>
<dbReference type="CDD" id="cd03228">
    <property type="entry name" value="ABCC_MRP_Like"/>
    <property type="match status" value="1"/>
</dbReference>
<comment type="subcellular location">
    <subcellularLocation>
        <location evidence="1">Cell membrane</location>
        <topology evidence="1">Multi-pass membrane protein</topology>
    </subcellularLocation>
</comment>
<evidence type="ECO:0000256" key="1">
    <source>
        <dbReference type="ARBA" id="ARBA00004651"/>
    </source>
</evidence>
<evidence type="ECO:0000259" key="9">
    <source>
        <dbReference type="PROSITE" id="PS50893"/>
    </source>
</evidence>
<keyword evidence="6 8" id="KW-0472">Membrane</keyword>
<dbReference type="PANTHER" id="PTHR24221">
    <property type="entry name" value="ATP-BINDING CASSETTE SUB-FAMILY B"/>
    <property type="match status" value="1"/>
</dbReference>
<dbReference type="InterPro" id="IPR036640">
    <property type="entry name" value="ABC1_TM_sf"/>
</dbReference>
<feature type="transmembrane region" description="Helical" evidence="8">
    <location>
        <begin position="253"/>
        <end position="279"/>
    </location>
</feature>
<sequence>MTGSVAIADAGWWRRVRILFGACFRAAPRHATALFACQLAATACTLAATYGVKVVTDAALHAQAGRALAAAGLMAGATGLAAVFGRGYLQLTTTVSERAGRYIDSELMRLAGTIPTIEHYERPQYADQLALIRQERAGMAGMLNAVVLNLRVVVSFAGGIAILATLDPILALLPLFGIPALLANRYAAGLAQRARERSAPHTRLRNHLFQTAASAPAGKELRVYGLLDDILDRHRAISERVERDARRAALRGLAATTGAAVVFAGAYIAALLLVLVAAVHGHATAGTLVLTLSLAGLINAQLASAVQYASYLRRVLSAGGRLAWLTDYSRTAGPDQERLAEPPVRLRDGIDLDGVCFRYAENRVGSPEPSRGRLLPPRQPGSERRAPETDPLVLDQITVHLPAGAVVALVGENGSGKTTLVKLLSGLYRPTAGGIRADGTDLATIDPAGWQRRVSPAFQDFVRFEFTLGESVGLGDLPRAADPDAVAAALRRAGAGELAELPPHGLGTQLGTAWGGVDLSGGQWQKLALGRAFMRERPLLVVFDEPTAALDAFTEQALFRDIAEATRAVPRSERPITLLVSHRFTTAAMADLVIVLDHGRIAELGDHATLLGNGGLYAELHELQARAYR</sequence>
<feature type="domain" description="ABC transporter" evidence="9">
    <location>
        <begin position="377"/>
        <end position="623"/>
    </location>
</feature>
<dbReference type="GO" id="GO:0005886">
    <property type="term" value="C:plasma membrane"/>
    <property type="evidence" value="ECO:0007669"/>
    <property type="project" value="UniProtKB-SubCell"/>
</dbReference>
<evidence type="ECO:0000313" key="12">
    <source>
        <dbReference type="Proteomes" id="UP000642748"/>
    </source>
</evidence>
<evidence type="ECO:0000313" key="11">
    <source>
        <dbReference type="EMBL" id="GIH17388.1"/>
    </source>
</evidence>
<dbReference type="InterPro" id="IPR003439">
    <property type="entry name" value="ABC_transporter-like_ATP-bd"/>
</dbReference>
<comment type="caution">
    <text evidence="11">The sequence shown here is derived from an EMBL/GenBank/DDBJ whole genome shotgun (WGS) entry which is preliminary data.</text>
</comment>
<dbReference type="SUPFAM" id="SSF90123">
    <property type="entry name" value="ABC transporter transmembrane region"/>
    <property type="match status" value="1"/>
</dbReference>
<dbReference type="AlphaFoldDB" id="A0A8J3QV46"/>
<dbReference type="PROSITE" id="PS50893">
    <property type="entry name" value="ABC_TRANSPORTER_2"/>
    <property type="match status" value="1"/>
</dbReference>
<dbReference type="EMBL" id="BONZ01000054">
    <property type="protein sequence ID" value="GIH17388.1"/>
    <property type="molecule type" value="Genomic_DNA"/>
</dbReference>
<evidence type="ECO:0000256" key="5">
    <source>
        <dbReference type="ARBA" id="ARBA00022989"/>
    </source>
</evidence>
<feature type="domain" description="ABC transmembrane type-1" evidence="10">
    <location>
        <begin position="33"/>
        <end position="314"/>
    </location>
</feature>
<dbReference type="Proteomes" id="UP000642748">
    <property type="component" value="Unassembled WGS sequence"/>
</dbReference>
<dbReference type="InterPro" id="IPR039421">
    <property type="entry name" value="Type_1_exporter"/>
</dbReference>
<dbReference type="RefSeq" id="WP_203920951.1">
    <property type="nucleotide sequence ID" value="NZ_BONZ01000054.1"/>
</dbReference>
<reference evidence="11" key="1">
    <citation type="submission" date="2021-01" db="EMBL/GenBank/DDBJ databases">
        <title>Whole genome shotgun sequence of Rugosimonospora africana NBRC 104875.</title>
        <authorList>
            <person name="Komaki H."/>
            <person name="Tamura T."/>
        </authorList>
    </citation>
    <scope>NUCLEOTIDE SEQUENCE</scope>
    <source>
        <strain evidence="11">NBRC 104875</strain>
    </source>
</reference>
<dbReference type="Pfam" id="PF00005">
    <property type="entry name" value="ABC_tran"/>
    <property type="match status" value="1"/>
</dbReference>